<keyword evidence="2" id="KW-1133">Transmembrane helix</keyword>
<organism evidence="3 4">
    <name type="scientific">Arabis alpina</name>
    <name type="common">Alpine rock-cress</name>
    <dbReference type="NCBI Taxonomy" id="50452"/>
    <lineage>
        <taxon>Eukaryota</taxon>
        <taxon>Viridiplantae</taxon>
        <taxon>Streptophyta</taxon>
        <taxon>Embryophyta</taxon>
        <taxon>Tracheophyta</taxon>
        <taxon>Spermatophyta</taxon>
        <taxon>Magnoliopsida</taxon>
        <taxon>eudicotyledons</taxon>
        <taxon>Gunneridae</taxon>
        <taxon>Pentapetalae</taxon>
        <taxon>rosids</taxon>
        <taxon>malvids</taxon>
        <taxon>Brassicales</taxon>
        <taxon>Brassicaceae</taxon>
        <taxon>Arabideae</taxon>
        <taxon>Arabis</taxon>
    </lineage>
</organism>
<accession>A0A087GSZ9</accession>
<evidence type="ECO:0000256" key="1">
    <source>
        <dbReference type="SAM" id="MobiDB-lite"/>
    </source>
</evidence>
<dbReference type="eggNOG" id="KOG4467">
    <property type="taxonomic scope" value="Eukaryota"/>
</dbReference>
<feature type="compositionally biased region" description="Basic and acidic residues" evidence="1">
    <location>
        <begin position="1"/>
        <end position="13"/>
    </location>
</feature>
<feature type="transmembrane region" description="Helical" evidence="2">
    <location>
        <begin position="689"/>
        <end position="712"/>
    </location>
</feature>
<evidence type="ECO:0000256" key="2">
    <source>
        <dbReference type="SAM" id="Phobius"/>
    </source>
</evidence>
<dbReference type="Pfam" id="PF10151">
    <property type="entry name" value="TMEM214"/>
    <property type="match status" value="1"/>
</dbReference>
<keyword evidence="2" id="KW-0812">Transmembrane</keyword>
<dbReference type="PANTHER" id="PTHR13448:SF14">
    <property type="entry name" value="F26K24.17 PROTEIN"/>
    <property type="match status" value="1"/>
</dbReference>
<dbReference type="EMBL" id="CM002874">
    <property type="protein sequence ID" value="KFK33001.1"/>
    <property type="molecule type" value="Genomic_DNA"/>
</dbReference>
<dbReference type="Gramene" id="KFK33001">
    <property type="protein sequence ID" value="KFK33001"/>
    <property type="gene ID" value="AALP_AA6G317000"/>
</dbReference>
<evidence type="ECO:0000313" key="3">
    <source>
        <dbReference type="EMBL" id="KFK33001.1"/>
    </source>
</evidence>
<dbReference type="GO" id="GO:0005783">
    <property type="term" value="C:endoplasmic reticulum"/>
    <property type="evidence" value="ECO:0007669"/>
    <property type="project" value="TreeGrafter"/>
</dbReference>
<protein>
    <recommendedName>
        <fullName evidence="5">Transmembrane protein</fullName>
    </recommendedName>
</protein>
<dbReference type="OrthoDB" id="10022292at2759"/>
<name>A0A087GSZ9_ARAAL</name>
<proteinExistence type="predicted"/>
<keyword evidence="2" id="KW-0472">Membrane</keyword>
<feature type="region of interest" description="Disordered" evidence="1">
    <location>
        <begin position="245"/>
        <end position="298"/>
    </location>
</feature>
<reference evidence="4" key="1">
    <citation type="journal article" date="2015" name="Nat. Plants">
        <title>Genome expansion of Arabis alpina linked with retrotransposition and reduced symmetric DNA methylation.</title>
        <authorList>
            <person name="Willing E.M."/>
            <person name="Rawat V."/>
            <person name="Mandakova T."/>
            <person name="Maumus F."/>
            <person name="James G.V."/>
            <person name="Nordstroem K.J."/>
            <person name="Becker C."/>
            <person name="Warthmann N."/>
            <person name="Chica C."/>
            <person name="Szarzynska B."/>
            <person name="Zytnicki M."/>
            <person name="Albani M.C."/>
            <person name="Kiefer C."/>
            <person name="Bergonzi S."/>
            <person name="Castaings L."/>
            <person name="Mateos J.L."/>
            <person name="Berns M.C."/>
            <person name="Bujdoso N."/>
            <person name="Piofczyk T."/>
            <person name="de Lorenzo L."/>
            <person name="Barrero-Sicilia C."/>
            <person name="Mateos I."/>
            <person name="Piednoel M."/>
            <person name="Hagmann J."/>
            <person name="Chen-Min-Tao R."/>
            <person name="Iglesias-Fernandez R."/>
            <person name="Schuster S.C."/>
            <person name="Alonso-Blanco C."/>
            <person name="Roudier F."/>
            <person name="Carbonero P."/>
            <person name="Paz-Ares J."/>
            <person name="Davis S.J."/>
            <person name="Pecinka A."/>
            <person name="Quesneville H."/>
            <person name="Colot V."/>
            <person name="Lysak M.A."/>
            <person name="Weigel D."/>
            <person name="Coupland G."/>
            <person name="Schneeberger K."/>
        </authorList>
    </citation>
    <scope>NUCLEOTIDE SEQUENCE [LARGE SCALE GENOMIC DNA]</scope>
    <source>
        <strain evidence="4">cv. Pajares</strain>
    </source>
</reference>
<evidence type="ECO:0000313" key="4">
    <source>
        <dbReference type="Proteomes" id="UP000029120"/>
    </source>
</evidence>
<dbReference type="InterPro" id="IPR019308">
    <property type="entry name" value="TMEM214"/>
</dbReference>
<keyword evidence="4" id="KW-1185">Reference proteome</keyword>
<gene>
    <name evidence="3" type="ordered locus">AALP_Aa6g317000</name>
</gene>
<dbReference type="Proteomes" id="UP000029120">
    <property type="component" value="Chromosome 6"/>
</dbReference>
<feature type="compositionally biased region" description="Polar residues" evidence="1">
    <location>
        <begin position="32"/>
        <end position="46"/>
    </location>
</feature>
<dbReference type="PANTHER" id="PTHR13448">
    <property type="entry name" value="TRANSMEMBRANE PROTEIN 214"/>
    <property type="match status" value="1"/>
</dbReference>
<evidence type="ECO:0008006" key="5">
    <source>
        <dbReference type="Google" id="ProtNLM"/>
    </source>
</evidence>
<sequence>MDHDAFETSDHGWTKVVHRKQKPTKIDESNLKPEQTINKTKMQKQVSLAEEIESESDNKEESSLAEAASEINLSHLAAFIAGSLDKERVEAIDPSLKKLVQHDPPESKAMKLYTQHILNNSLKVAEQGNRVLAREATSVAFWCLTTYVDCCNHWDTVYNENPQANVYLLSKLAFHWDVFSLSLLWSSSAIAILTLYRTIKSFMRKNQIHITQGEEANASLYKEADMYCNVLKRRLSRVLSYMKPDAVTDSESESENDEAATESEEESESENEEAATETGFDEQAVTESESESENGEELSVAVAKIHPSHLASLLKTSFGWFAGSELYELGHFFERILSAVSSAQFPWPKFDKLIDVIDVLAHIHPSVYVMAAKWINKLPPDRVCSFLLWSFDFIGPRESGKRTPATCYVSLCVTLAIILRSQPSKFSKILPRLRMEPYQAEETLPLTVWMIAQVSQVDLCLGLYRWAHNLLPLVDSNQFRSPQSMDLILQLVESILSYPNARAILVNESVKKGDARLISHSSFEILMRLTFPASSNITKDTKRFEEIYPLLKELSLADAPGRRGTKQLTQQIFTCSLKLAGEGNSVLAKEATSIALWCVTKNVDCCNHWDKVYKKNLEASVALLKKLYEWKDHSLKLLSSSDTLTFNRTMKSFMLKNKKYITEGEANASLCKEADKYCKEILKRLNKSGFLKGISISTVLVATAVAAAPVILLSNLVSSFEPHEYINAITTALTK</sequence>
<dbReference type="AlphaFoldDB" id="A0A087GSZ9"/>
<dbReference type="GO" id="GO:0005794">
    <property type="term" value="C:Golgi apparatus"/>
    <property type="evidence" value="ECO:0007669"/>
    <property type="project" value="TreeGrafter"/>
</dbReference>
<feature type="compositionally biased region" description="Acidic residues" evidence="1">
    <location>
        <begin position="248"/>
        <end position="275"/>
    </location>
</feature>
<feature type="region of interest" description="Disordered" evidence="1">
    <location>
        <begin position="1"/>
        <end position="62"/>
    </location>
</feature>